<evidence type="ECO:0000256" key="1">
    <source>
        <dbReference type="SAM" id="SignalP"/>
    </source>
</evidence>
<feature type="domain" description="TonB C-terminal" evidence="2">
    <location>
        <begin position="35"/>
        <end position="131"/>
    </location>
</feature>
<evidence type="ECO:0000313" key="3">
    <source>
        <dbReference type="EMBL" id="AXV64536.1"/>
    </source>
</evidence>
<gene>
    <name evidence="3" type="ORF">D0907_04180</name>
</gene>
<name>A0AAD0WC01_9GAMM</name>
<dbReference type="Proteomes" id="UP000264605">
    <property type="component" value="Chromosome"/>
</dbReference>
<dbReference type="PROSITE" id="PS52015">
    <property type="entry name" value="TONB_CTD"/>
    <property type="match status" value="1"/>
</dbReference>
<dbReference type="InterPro" id="IPR037682">
    <property type="entry name" value="TonB_C"/>
</dbReference>
<feature type="signal peptide" evidence="1">
    <location>
        <begin position="1"/>
        <end position="19"/>
    </location>
</feature>
<feature type="chain" id="PRO_5042050435" description="TonB C-terminal domain-containing protein" evidence="1">
    <location>
        <begin position="20"/>
        <end position="139"/>
    </location>
</feature>
<evidence type="ECO:0000313" key="4">
    <source>
        <dbReference type="Proteomes" id="UP000264605"/>
    </source>
</evidence>
<dbReference type="Pfam" id="PF03544">
    <property type="entry name" value="TonB_C"/>
    <property type="match status" value="1"/>
</dbReference>
<dbReference type="EMBL" id="CP032090">
    <property type="protein sequence ID" value="AXV64536.1"/>
    <property type="molecule type" value="Genomic_DNA"/>
</dbReference>
<dbReference type="KEGG" id="pdj:D0907_04180"/>
<proteinExistence type="predicted"/>
<evidence type="ECO:0000259" key="2">
    <source>
        <dbReference type="PROSITE" id="PS52015"/>
    </source>
</evidence>
<dbReference type="GO" id="GO:0055085">
    <property type="term" value="P:transmembrane transport"/>
    <property type="evidence" value="ECO:0007669"/>
    <property type="project" value="InterPro"/>
</dbReference>
<dbReference type="SUPFAM" id="SSF74653">
    <property type="entry name" value="TolA/TonB C-terminal domain"/>
    <property type="match status" value="1"/>
</dbReference>
<dbReference type="RefSeq" id="WP_118844068.1">
    <property type="nucleotide sequence ID" value="NZ_CP032090.1"/>
</dbReference>
<accession>A0AAD0WC01</accession>
<dbReference type="PROSITE" id="PS51257">
    <property type="entry name" value="PROKAR_LIPOPROTEIN"/>
    <property type="match status" value="1"/>
</dbReference>
<sequence length="139" mass="15526">MKVYFCAAVFALLSGCSQAPSKAARILDLSADKSAADQLWALKRVTKPSYPKVAQMTKKAGCARFIITIDQHGNSKDITFLESFPAGMFISESREALSDWHWQATSKNSQQHAIKRTVQIDYFMKQAINLDEAKTFCTI</sequence>
<reference evidence="3 4" key="1">
    <citation type="submission" date="2018-08" db="EMBL/GenBank/DDBJ databases">
        <title>Draft genome sequence of Pseudoalteromonas donghaensis HJ51.</title>
        <authorList>
            <person name="Oh J."/>
            <person name="Roh D."/>
        </authorList>
    </citation>
    <scope>NUCLEOTIDE SEQUENCE [LARGE SCALE GENOMIC DNA]</scope>
    <source>
        <strain evidence="3 4">HJ51</strain>
    </source>
</reference>
<dbReference type="AlphaFoldDB" id="A0AAD0WC01"/>
<dbReference type="GeneID" id="99504647"/>
<protein>
    <recommendedName>
        <fullName evidence="2">TonB C-terminal domain-containing protein</fullName>
    </recommendedName>
</protein>
<keyword evidence="1" id="KW-0732">Signal</keyword>
<organism evidence="3 4">
    <name type="scientific">Pseudoalteromonas lipolytica</name>
    <dbReference type="NCBI Taxonomy" id="570156"/>
    <lineage>
        <taxon>Bacteria</taxon>
        <taxon>Pseudomonadati</taxon>
        <taxon>Pseudomonadota</taxon>
        <taxon>Gammaproteobacteria</taxon>
        <taxon>Alteromonadales</taxon>
        <taxon>Pseudoalteromonadaceae</taxon>
        <taxon>Pseudoalteromonas</taxon>
    </lineage>
</organism>
<dbReference type="Gene3D" id="3.30.1150.10">
    <property type="match status" value="1"/>
</dbReference>